<reference evidence="4" key="1">
    <citation type="submission" date="2020-09" db="EMBL/GenBank/DDBJ databases">
        <title>A novel bacterium of genus Paenibacillus, isolated from South China Sea.</title>
        <authorList>
            <person name="Huang H."/>
            <person name="Mo K."/>
            <person name="Hu Y."/>
        </authorList>
    </citation>
    <scope>NUCLEOTIDE SEQUENCE</scope>
    <source>
        <strain evidence="4">IB182496</strain>
    </source>
</reference>
<dbReference type="InterPro" id="IPR003961">
    <property type="entry name" value="FN3_dom"/>
</dbReference>
<dbReference type="GO" id="GO:0030313">
    <property type="term" value="C:cell envelope"/>
    <property type="evidence" value="ECO:0007669"/>
    <property type="project" value="UniProtKB-SubCell"/>
</dbReference>
<protein>
    <submittedName>
        <fullName evidence="4">Fibronectin type III domain-containing protein</fullName>
    </submittedName>
</protein>
<dbReference type="Proteomes" id="UP000621560">
    <property type="component" value="Unassembled WGS sequence"/>
</dbReference>
<dbReference type="InterPro" id="IPR013378">
    <property type="entry name" value="InlB-like_B-rpt"/>
</dbReference>
<dbReference type="InterPro" id="IPR011432">
    <property type="entry name" value="Shr-like_HID"/>
</dbReference>
<keyword evidence="5" id="KW-1185">Reference proteome</keyword>
<dbReference type="SUPFAM" id="SSF117281">
    <property type="entry name" value="Kelch motif"/>
    <property type="match status" value="1"/>
</dbReference>
<dbReference type="Pfam" id="PF09479">
    <property type="entry name" value="Flg_new"/>
    <property type="match status" value="3"/>
</dbReference>
<comment type="subcellular location">
    <subcellularLocation>
        <location evidence="1">Cell envelope</location>
    </subcellularLocation>
</comment>
<dbReference type="InterPro" id="IPR036116">
    <property type="entry name" value="FN3_sf"/>
</dbReference>
<evidence type="ECO:0000259" key="3">
    <source>
        <dbReference type="PROSITE" id="PS50853"/>
    </source>
</evidence>
<feature type="domain" description="Fibronectin type-III" evidence="3">
    <location>
        <begin position="1648"/>
        <end position="1742"/>
    </location>
</feature>
<keyword evidence="2" id="KW-0677">Repeat</keyword>
<feature type="non-terminal residue" evidence="4">
    <location>
        <position position="1742"/>
    </location>
</feature>
<dbReference type="SUPFAM" id="SSF89372">
    <property type="entry name" value="Fucose-specific lectin"/>
    <property type="match status" value="1"/>
</dbReference>
<proteinExistence type="predicted"/>
<organism evidence="4 5">
    <name type="scientific">Paenibacillus sabuli</name>
    <dbReference type="NCBI Taxonomy" id="2772509"/>
    <lineage>
        <taxon>Bacteria</taxon>
        <taxon>Bacillati</taxon>
        <taxon>Bacillota</taxon>
        <taxon>Bacilli</taxon>
        <taxon>Bacillales</taxon>
        <taxon>Paenibacillaceae</taxon>
        <taxon>Paenibacillus</taxon>
    </lineage>
</organism>
<dbReference type="EMBL" id="JACXIZ010000023">
    <property type="protein sequence ID" value="MBD2846380.1"/>
    <property type="molecule type" value="Genomic_DNA"/>
</dbReference>
<dbReference type="PROSITE" id="PS50853">
    <property type="entry name" value="FN3"/>
    <property type="match status" value="3"/>
</dbReference>
<evidence type="ECO:0000313" key="5">
    <source>
        <dbReference type="Proteomes" id="UP000621560"/>
    </source>
</evidence>
<dbReference type="PANTHER" id="PTHR13817:SF151">
    <property type="entry name" value="TITIN"/>
    <property type="match status" value="1"/>
</dbReference>
<dbReference type="InterPro" id="IPR013783">
    <property type="entry name" value="Ig-like_fold"/>
</dbReference>
<dbReference type="Pfam" id="PF00041">
    <property type="entry name" value="fn3"/>
    <property type="match status" value="2"/>
</dbReference>
<dbReference type="InterPro" id="IPR050964">
    <property type="entry name" value="Striated_Muscle_Regulatory"/>
</dbReference>
<dbReference type="SUPFAM" id="SSF49265">
    <property type="entry name" value="Fibronectin type III"/>
    <property type="match status" value="3"/>
</dbReference>
<dbReference type="RefSeq" id="WP_190918761.1">
    <property type="nucleotide sequence ID" value="NZ_JACXIZ010000023.1"/>
</dbReference>
<sequence length="1742" mass="187910">MRSFVTSLLIGVLVVAGMSISVVRAEPVADWEQLGERFEISVNASAYTYEGAVYVAYRNEQAQIAVKTFNAASGEWEAVGQNGGHISVYNGYNPRMYVDQGEPYVIFSDQQSGNRVLVKRYNETTDQWETVGSAGFSDDRAANMSLVASGSDTLYAAYMEQVGADRYLPMVMKYEEGTGDWEEAGGASVIRDYVASESRELGDIVLQADGHFVYLAYVEMDGRPSNRTVKVWRFDESNPGAGWAELRGDSGTLPKIRNMHHLSMVVYKNIPYVTYENQLADVVIMKFQDGEWSNAADPIEDVFRPRLVVENGVPYLSYFESDIYYEDDGANHRLLVQKFDGEHWMQVGSAILPTRAGETLTNYGLQFDHGDLYVLYAEFWEPDWTFYANVKKIREASLYLPSPILSAAGPKAAGSTAVITFADDPAWRSAIGSVRIDGEALTPDVDYTIAPGRLTIIRPELLPPGKHAITVRAEGYALTSAVQSIRPDAPGDVQIKAAGNRFVDLSWPAVDGAEAYTIYYGTDADVTASYIGQLTVSATQTHYLITKLTNDELYYFAVAASADNVESEPSGTVSARPTYAPGPDEWAPLGNRFAGFQPQLVADGNDLYVAYRNSPGGDAGVRKYVEGTGWTVIGEGKIAELNAYAPSLAVDEGTPYIAYADQSAGDKLTVKKLEGGNWQPVGTEGWSTGAITGSALAVDGGVPYVAYLESGLPVIQVYDEETGWAPVGAPALLEGARAGSLAMKLHQGSLYVAYIDTEGRKVRLVKWEEAAGWHVLDTSAFPAAVSGGSVSLSLEAGLPYVAYPSSAGIEVWRGTGAEAWERLPAADDRYTYALSVYVDSGSPYLVYSTGPDSYYTLIVKKYINGAWYPVGDPIRPESGRAGSYAIRVHEGNPLLVYYNGHQEVETKQYAYTWCEATLQYADERADTARAFPCGEPLPRPADPVRTHYLFSEWLLEGGAPYDFRQPLAADTTLRASWKLPAPGNMRIVGSEDGYVELEWGSVDAASRYALYVGTEAGSYDTEPIIVTDTAGRVEGLTNGVAYYFAVKAVNDEAESDYATEVSETPVTKPDAPAIVKVEPGNGEATVTFDAPEDDGGSPIDHYELTVYPGETTVTGSGSPITVTDLDNIREYRFAVVAVNAAGKKSEPSALSAPAMPFASCSVSFHFKDDRLPVEEAVKCGFAAEQPDIQARSGYTLAGWTNAANGASFDLSATPIEEDMVLEAKWQIDRAQLAMNQWHVLGVGQSPATNSAIDAGSGALYAAEVHGGRISVRQYIEGDGWSDVGPRGFAETGGLPVQLQVDGGTPYVLFGDLGFPGILTLMKYDAADEAWTAVGGQEVMSGTLLSFDLHVEDGTPYVYAWYFDFAAGFTSKVLKYVGDETGAWQEAAGLLADSASVASIMRMDGDRIYGALIEADHSIRVKRWDEAGEWVDVGGPGAALGTVGGSLSFDLVVEGGRPYLAYISNDHAIQALSFAEGSWHALAPVEVDGTPEQLAVEVYNGGPYLLYAYEQPDHTKKTAVARLDDGGWEVVGDEWTTAGGRADEPQLRVVRGTAYAAYSNGNSEQVIREFKLPLCRVTFDSSGGTAVPDRTVPCGERAGLPVPAPQKANYTFAGWYTSPELARAWEFDRDVVTADTVLVAKWNWNYADDILPIGLAASAGDEQVTLTWNGAPDTVAYSVYVKTAHGSYGDAPAITVTGATYEATVQGLHNGTAYTFQVSLMNRDGNTANSEEVVATPLGPTPP</sequence>
<name>A0A927BV97_9BACL</name>
<dbReference type="Gene3D" id="2.60.40.4270">
    <property type="entry name" value="Listeria-Bacteroides repeat domain"/>
    <property type="match status" value="2"/>
</dbReference>
<evidence type="ECO:0000256" key="1">
    <source>
        <dbReference type="ARBA" id="ARBA00004196"/>
    </source>
</evidence>
<feature type="domain" description="Fibronectin type-III" evidence="3">
    <location>
        <begin position="489"/>
        <end position="581"/>
    </location>
</feature>
<dbReference type="Gene3D" id="2.60.40.10">
    <property type="entry name" value="Immunoglobulins"/>
    <property type="match status" value="4"/>
</dbReference>
<dbReference type="PANTHER" id="PTHR13817">
    <property type="entry name" value="TITIN"/>
    <property type="match status" value="1"/>
</dbReference>
<gene>
    <name evidence="4" type="ORF">IDH44_14345</name>
</gene>
<dbReference type="SUPFAM" id="SSF63825">
    <property type="entry name" value="YWTD domain"/>
    <property type="match status" value="1"/>
</dbReference>
<dbReference type="InterPro" id="IPR015915">
    <property type="entry name" value="Kelch-typ_b-propeller"/>
</dbReference>
<evidence type="ECO:0000256" key="2">
    <source>
        <dbReference type="ARBA" id="ARBA00022737"/>
    </source>
</evidence>
<accession>A0A927BV97</accession>
<feature type="domain" description="Fibronectin type-III" evidence="3">
    <location>
        <begin position="1068"/>
        <end position="1159"/>
    </location>
</feature>
<evidence type="ECO:0000313" key="4">
    <source>
        <dbReference type="EMBL" id="MBD2846380.1"/>
    </source>
</evidence>
<comment type="caution">
    <text evidence="4">The sequence shown here is derived from an EMBL/GenBank/DDBJ whole genome shotgun (WGS) entry which is preliminary data.</text>
</comment>
<dbReference type="SMART" id="SM00060">
    <property type="entry name" value="FN3"/>
    <property type="match status" value="4"/>
</dbReference>
<dbReference type="Pfam" id="PF07550">
    <property type="entry name" value="Shr-like_HID"/>
    <property type="match status" value="1"/>
</dbReference>
<dbReference type="InterPro" id="IPR042229">
    <property type="entry name" value="Listeria/Bacterioides_rpt_sf"/>
</dbReference>
<dbReference type="CDD" id="cd00063">
    <property type="entry name" value="FN3"/>
    <property type="match status" value="4"/>
</dbReference>